<keyword evidence="1" id="KW-0645">Protease</keyword>
<keyword evidence="5" id="KW-1015">Disulfide bond</keyword>
<evidence type="ECO:0000259" key="9">
    <source>
        <dbReference type="PROSITE" id="PS50240"/>
    </source>
</evidence>
<feature type="chain" id="PRO_5035434772" description="Peptidase S1 domain-containing protein" evidence="8">
    <location>
        <begin position="21"/>
        <end position="338"/>
    </location>
</feature>
<evidence type="ECO:0000256" key="4">
    <source>
        <dbReference type="ARBA" id="ARBA00022825"/>
    </source>
</evidence>
<keyword evidence="4" id="KW-0720">Serine protease</keyword>
<organism evidence="10 11">
    <name type="scientific">Ignelater luminosus</name>
    <name type="common">Cucubano</name>
    <name type="synonym">Pyrophorus luminosus</name>
    <dbReference type="NCBI Taxonomy" id="2038154"/>
    <lineage>
        <taxon>Eukaryota</taxon>
        <taxon>Metazoa</taxon>
        <taxon>Ecdysozoa</taxon>
        <taxon>Arthropoda</taxon>
        <taxon>Hexapoda</taxon>
        <taxon>Insecta</taxon>
        <taxon>Pterygota</taxon>
        <taxon>Neoptera</taxon>
        <taxon>Endopterygota</taxon>
        <taxon>Coleoptera</taxon>
        <taxon>Polyphaga</taxon>
        <taxon>Elateriformia</taxon>
        <taxon>Elateroidea</taxon>
        <taxon>Elateridae</taxon>
        <taxon>Agrypninae</taxon>
        <taxon>Pyrophorini</taxon>
        <taxon>Ignelater</taxon>
    </lineage>
</organism>
<feature type="transmembrane region" description="Helical" evidence="7">
    <location>
        <begin position="316"/>
        <end position="336"/>
    </location>
</feature>
<dbReference type="InterPro" id="IPR009003">
    <property type="entry name" value="Peptidase_S1_PA"/>
</dbReference>
<keyword evidence="2 8" id="KW-0732">Signal</keyword>
<dbReference type="InterPro" id="IPR043504">
    <property type="entry name" value="Peptidase_S1_PA_chymotrypsin"/>
</dbReference>
<proteinExistence type="predicted"/>
<protein>
    <recommendedName>
        <fullName evidence="9">Peptidase S1 domain-containing protein</fullName>
    </recommendedName>
</protein>
<dbReference type="InterPro" id="IPR001254">
    <property type="entry name" value="Trypsin_dom"/>
</dbReference>
<evidence type="ECO:0000313" key="10">
    <source>
        <dbReference type="EMBL" id="KAF2894186.1"/>
    </source>
</evidence>
<evidence type="ECO:0000256" key="3">
    <source>
        <dbReference type="ARBA" id="ARBA00022801"/>
    </source>
</evidence>
<keyword evidence="7" id="KW-0812">Transmembrane</keyword>
<evidence type="ECO:0000256" key="7">
    <source>
        <dbReference type="SAM" id="Phobius"/>
    </source>
</evidence>
<keyword evidence="7" id="KW-0472">Membrane</keyword>
<keyword evidence="6" id="KW-0325">Glycoprotein</keyword>
<keyword evidence="11" id="KW-1185">Reference proteome</keyword>
<dbReference type="SMART" id="SM00020">
    <property type="entry name" value="Tryp_SPc"/>
    <property type="match status" value="1"/>
</dbReference>
<dbReference type="Gene3D" id="2.40.10.10">
    <property type="entry name" value="Trypsin-like serine proteases"/>
    <property type="match status" value="1"/>
</dbReference>
<dbReference type="GO" id="GO:0004252">
    <property type="term" value="F:serine-type endopeptidase activity"/>
    <property type="evidence" value="ECO:0007669"/>
    <property type="project" value="InterPro"/>
</dbReference>
<sequence>MQKLLCLTITILLSIRISFCFDVFGGKAASKFQFPFFLQLNVTHIINDHQLCCYTFGATLIRTQWILTCAWAFVEDSRVNVYKEVRKLIEQNLVTVFAGTDIRVGPDAIRNSLIEIYIHPDYTYETSFDGTVKLLNNDIAVAKLKKPYELQDYIAVIELFFSNVSNIPFTKDCEYGTVVGLGSGSLGTSNTVFSPCRLIKYIRVQSKDLNELSVHPALGSRKNVFYSEVAISHRYPLMAGSGGPYFCYNGSRAVQYGVVSSAQNITYKGNILLVTTYEAIIKYKDFILSHINVDEDTFNRSILHHSKGEYLNNSQVFVQLFRFYALLFLFYMYIYLNY</sequence>
<dbReference type="GO" id="GO:0006508">
    <property type="term" value="P:proteolysis"/>
    <property type="evidence" value="ECO:0007669"/>
    <property type="project" value="UniProtKB-KW"/>
</dbReference>
<keyword evidence="3" id="KW-0378">Hydrolase</keyword>
<name>A0A8K0CZ39_IGNLU</name>
<dbReference type="PANTHER" id="PTHR24253">
    <property type="entry name" value="TRANSMEMBRANE PROTEASE SERINE"/>
    <property type="match status" value="1"/>
</dbReference>
<dbReference type="Pfam" id="PF00089">
    <property type="entry name" value="Trypsin"/>
    <property type="match status" value="1"/>
</dbReference>
<gene>
    <name evidence="10" type="ORF">ILUMI_11984</name>
</gene>
<reference evidence="10" key="1">
    <citation type="submission" date="2019-08" db="EMBL/GenBank/DDBJ databases">
        <title>The genome of the North American firefly Photinus pyralis.</title>
        <authorList>
            <consortium name="Photinus pyralis genome working group"/>
            <person name="Fallon T.R."/>
            <person name="Sander Lower S.E."/>
            <person name="Weng J.-K."/>
        </authorList>
    </citation>
    <scope>NUCLEOTIDE SEQUENCE</scope>
    <source>
        <strain evidence="10">TRF0915ILg1</strain>
        <tissue evidence="10">Whole body</tissue>
    </source>
</reference>
<evidence type="ECO:0000256" key="8">
    <source>
        <dbReference type="SAM" id="SignalP"/>
    </source>
</evidence>
<dbReference type="Proteomes" id="UP000801492">
    <property type="component" value="Unassembled WGS sequence"/>
</dbReference>
<accession>A0A8K0CZ39</accession>
<dbReference type="EMBL" id="VTPC01007247">
    <property type="protein sequence ID" value="KAF2894186.1"/>
    <property type="molecule type" value="Genomic_DNA"/>
</dbReference>
<comment type="caution">
    <text evidence="10">The sequence shown here is derived from an EMBL/GenBank/DDBJ whole genome shotgun (WGS) entry which is preliminary data.</text>
</comment>
<dbReference type="AlphaFoldDB" id="A0A8K0CZ39"/>
<evidence type="ECO:0000313" key="11">
    <source>
        <dbReference type="Proteomes" id="UP000801492"/>
    </source>
</evidence>
<evidence type="ECO:0000256" key="6">
    <source>
        <dbReference type="ARBA" id="ARBA00023180"/>
    </source>
</evidence>
<keyword evidence="7" id="KW-1133">Transmembrane helix</keyword>
<feature type="signal peptide" evidence="8">
    <location>
        <begin position="1"/>
        <end position="20"/>
    </location>
</feature>
<feature type="domain" description="Peptidase S1" evidence="9">
    <location>
        <begin position="23"/>
        <end position="292"/>
    </location>
</feature>
<dbReference type="PROSITE" id="PS50240">
    <property type="entry name" value="TRYPSIN_DOM"/>
    <property type="match status" value="1"/>
</dbReference>
<evidence type="ECO:0000256" key="2">
    <source>
        <dbReference type="ARBA" id="ARBA00022729"/>
    </source>
</evidence>
<dbReference type="PANTHER" id="PTHR24253:SF144">
    <property type="entry name" value="CHYMOTRYPSIN-LIKE PROTEASE CTRL-1-RELATED"/>
    <property type="match status" value="1"/>
</dbReference>
<evidence type="ECO:0000256" key="5">
    <source>
        <dbReference type="ARBA" id="ARBA00023157"/>
    </source>
</evidence>
<evidence type="ECO:0000256" key="1">
    <source>
        <dbReference type="ARBA" id="ARBA00022670"/>
    </source>
</evidence>
<dbReference type="SUPFAM" id="SSF50494">
    <property type="entry name" value="Trypsin-like serine proteases"/>
    <property type="match status" value="1"/>
</dbReference>